<evidence type="ECO:0000256" key="1">
    <source>
        <dbReference type="SAM" id="MobiDB-lite"/>
    </source>
</evidence>
<keyword evidence="3" id="KW-1185">Reference proteome</keyword>
<protein>
    <submittedName>
        <fullName evidence="2">Uncharacterized protein</fullName>
    </submittedName>
</protein>
<feature type="region of interest" description="Disordered" evidence="1">
    <location>
        <begin position="769"/>
        <end position="820"/>
    </location>
</feature>
<feature type="compositionally biased region" description="Gly residues" evidence="1">
    <location>
        <begin position="399"/>
        <end position="408"/>
    </location>
</feature>
<feature type="compositionally biased region" description="Low complexity" evidence="1">
    <location>
        <begin position="71"/>
        <end position="86"/>
    </location>
</feature>
<dbReference type="Proteomes" id="UP000051952">
    <property type="component" value="Unassembled WGS sequence"/>
</dbReference>
<feature type="region of interest" description="Disordered" evidence="1">
    <location>
        <begin position="614"/>
        <end position="640"/>
    </location>
</feature>
<organism evidence="2 3">
    <name type="scientific">Bodo saltans</name>
    <name type="common">Flagellated protozoan</name>
    <dbReference type="NCBI Taxonomy" id="75058"/>
    <lineage>
        <taxon>Eukaryota</taxon>
        <taxon>Discoba</taxon>
        <taxon>Euglenozoa</taxon>
        <taxon>Kinetoplastea</taxon>
        <taxon>Metakinetoplastina</taxon>
        <taxon>Eubodonida</taxon>
        <taxon>Bodonidae</taxon>
        <taxon>Bodo</taxon>
    </lineage>
</organism>
<evidence type="ECO:0000313" key="2">
    <source>
        <dbReference type="EMBL" id="CUI14769.1"/>
    </source>
</evidence>
<dbReference type="VEuPathDB" id="TriTrypDB:BSAL_14540"/>
<feature type="compositionally biased region" description="Low complexity" evidence="1">
    <location>
        <begin position="409"/>
        <end position="430"/>
    </location>
</feature>
<name>A0A0S4KGH3_BODSA</name>
<accession>A0A0S4KGH3</accession>
<feature type="region of interest" description="Disordered" evidence="1">
    <location>
        <begin position="295"/>
        <end position="466"/>
    </location>
</feature>
<dbReference type="AlphaFoldDB" id="A0A0S4KGH3"/>
<feature type="compositionally biased region" description="Low complexity" evidence="1">
    <location>
        <begin position="797"/>
        <end position="811"/>
    </location>
</feature>
<sequence length="886" mass="91916">MICGVNLYKETQRMSQAPWEELGSEIHRLLDVSTPRTRERVAALYAACRSNPVVNSIHSVGSTATLLSSTTSASSTSLQQNNNTTAGMKGKNFSHHHRDPLSTTPPRSTTPAPCLTTSSGAAPFQGGPICVLPGTPTCLASFATSSSSRGGGGSDFLRSKWLIAATLNGRLHAYHSSWHSDGGGSGRFDHPWQLTGGSVSTAPHGVALCMDVMSPPKNLLHSQEGDHSGAAVATTRWVAVGTSTGAVMLHRFEPHRLLPPGPSHFDGSVRSEGGSATMFDDALWNVTSPPATPFGLGLTSEFNPGGHGEDTGDSGDRFGSPASSSQAPSKELVLIPWAASSRRRSSGGGEEGYRHGKRSGNDDDDDDIDSMDPPSDSHLARRRQQHVDDDFDVAEVGSPCGGAGGGVGSMILSGSESRSSLGSSTPSSDDGLGRSPPCAASGAARRLQLSSPPAKHRQNIPEQNQYSSGYFGTSFMATVGHILPSPRHPGLTGSATALTTVGGEQPSVFWGTRCGEVHMAHVEQFSSTSTAAAHAHRASPMFSGSIGTNSSSPITKLSVLSAASGIVAASTWDGLVWVFDTRSGPRPVSVAPPCRRSSTSATERAFHTIAAGFSSHHHSGSSSATGGQGGAGGGGAMGGNNLMSGAPIRSLFRWDDDLDEDDNNNYHSTTPSSSFRAESTLLAAADDDGIIRLLDTRRFHSASSSLLSGTTSSMMFTKAQSAASEVWALRAGHKPIVYASRQRRGGIGAAGGTPLTVCFKDNSIKRLTVHESTPKSNVSSTTGKRSGGDRGDSSGEKVTPTTSPTSTTHSLSHPHKSKTDVIRAKRGAAGVFAYVEQNVELDTSTTRSLGSTVACTEVPDETTLSSSSLIQGLSGGVVSCLPLGAM</sequence>
<proteinExistence type="predicted"/>
<dbReference type="InterPro" id="IPR036322">
    <property type="entry name" value="WD40_repeat_dom_sf"/>
</dbReference>
<feature type="compositionally biased region" description="Gly residues" evidence="1">
    <location>
        <begin position="626"/>
        <end position="638"/>
    </location>
</feature>
<feature type="region of interest" description="Disordered" evidence="1">
    <location>
        <begin position="71"/>
        <end position="112"/>
    </location>
</feature>
<reference evidence="3" key="1">
    <citation type="submission" date="2015-09" db="EMBL/GenBank/DDBJ databases">
        <authorList>
            <consortium name="Pathogen Informatics"/>
        </authorList>
    </citation>
    <scope>NUCLEOTIDE SEQUENCE [LARGE SCALE GENOMIC DNA]</scope>
    <source>
        <strain evidence="3">Lake Konstanz</strain>
    </source>
</reference>
<feature type="compositionally biased region" description="Basic and acidic residues" evidence="1">
    <location>
        <begin position="786"/>
        <end position="795"/>
    </location>
</feature>
<feature type="compositionally biased region" description="Low complexity" evidence="1">
    <location>
        <begin position="614"/>
        <end position="625"/>
    </location>
</feature>
<feature type="compositionally biased region" description="Basic and acidic residues" evidence="1">
    <location>
        <begin position="307"/>
        <end position="316"/>
    </location>
</feature>
<evidence type="ECO:0000313" key="3">
    <source>
        <dbReference type="Proteomes" id="UP000051952"/>
    </source>
</evidence>
<dbReference type="EMBL" id="CYKH01001629">
    <property type="protein sequence ID" value="CUI14769.1"/>
    <property type="molecule type" value="Genomic_DNA"/>
</dbReference>
<gene>
    <name evidence="2" type="ORF">BSAL_14540</name>
</gene>
<feature type="compositionally biased region" description="Low complexity" evidence="1">
    <location>
        <begin position="101"/>
        <end position="112"/>
    </location>
</feature>
<dbReference type="SUPFAM" id="SSF50978">
    <property type="entry name" value="WD40 repeat-like"/>
    <property type="match status" value="1"/>
</dbReference>